<evidence type="ECO:0000259" key="3">
    <source>
        <dbReference type="Pfam" id="PF15235"/>
    </source>
</evidence>
<gene>
    <name evidence="4" type="ORF">GSTENG00013130001</name>
</gene>
<dbReference type="GO" id="GO:0005886">
    <property type="term" value="C:plasma membrane"/>
    <property type="evidence" value="ECO:0007669"/>
    <property type="project" value="TreeGrafter"/>
</dbReference>
<feature type="non-terminal residue" evidence="4">
    <location>
        <position position="1"/>
    </location>
</feature>
<accession>Q4ST44</accession>
<dbReference type="Pfam" id="PF15235">
    <property type="entry name" value="GRIN_C"/>
    <property type="match status" value="1"/>
</dbReference>
<dbReference type="KEGG" id="tng:GSTEN00013130G001"/>
<reference evidence="4" key="2">
    <citation type="submission" date="2004-02" db="EMBL/GenBank/DDBJ databases">
        <authorList>
            <consortium name="Genoscope"/>
            <consortium name="Whitehead Institute Centre for Genome Research"/>
        </authorList>
    </citation>
    <scope>NUCLEOTIDE SEQUENCE</scope>
</reference>
<dbReference type="EMBL" id="CAAE01014304">
    <property type="protein sequence ID" value="CAF96188.1"/>
    <property type="molecule type" value="Genomic_DNA"/>
</dbReference>
<dbReference type="PANTHER" id="PTHR15718">
    <property type="entry name" value="G PROTEIN-REGULATED INDUCER OF NEURITE OUTGROWTH C-TERMINAL DOMAIN-CONTAINING PROTEIN"/>
    <property type="match status" value="1"/>
</dbReference>
<name>Q4ST44_TETNG</name>
<reference evidence="4" key="1">
    <citation type="journal article" date="2004" name="Nature">
        <title>Genome duplication in the teleost fish Tetraodon nigroviridis reveals the early vertebrate proto-karyotype.</title>
        <authorList>
            <person name="Jaillon O."/>
            <person name="Aury J.-M."/>
            <person name="Brunet F."/>
            <person name="Petit J.-L."/>
            <person name="Stange-Thomann N."/>
            <person name="Mauceli E."/>
            <person name="Bouneau L."/>
            <person name="Fischer C."/>
            <person name="Ozouf-Costaz C."/>
            <person name="Bernot A."/>
            <person name="Nicaud S."/>
            <person name="Jaffe D."/>
            <person name="Fisher S."/>
            <person name="Lutfalla G."/>
            <person name="Dossat C."/>
            <person name="Segurens B."/>
            <person name="Dasilva C."/>
            <person name="Salanoubat M."/>
            <person name="Levy M."/>
            <person name="Boudet N."/>
            <person name="Castellano S."/>
            <person name="Anthouard V."/>
            <person name="Jubin C."/>
            <person name="Castelli V."/>
            <person name="Katinka M."/>
            <person name="Vacherie B."/>
            <person name="Biemont C."/>
            <person name="Skalli Z."/>
            <person name="Cattolico L."/>
            <person name="Poulain J."/>
            <person name="De Berardinis V."/>
            <person name="Cruaud C."/>
            <person name="Duprat S."/>
            <person name="Brottier P."/>
            <person name="Coutanceau J.-P."/>
            <person name="Gouzy J."/>
            <person name="Parra G."/>
            <person name="Lardier G."/>
            <person name="Chapple C."/>
            <person name="McKernan K.J."/>
            <person name="McEwan P."/>
            <person name="Bosak S."/>
            <person name="Kellis M."/>
            <person name="Volff J.-N."/>
            <person name="Guigo R."/>
            <person name="Zody M.C."/>
            <person name="Mesirov J."/>
            <person name="Lindblad-Toh K."/>
            <person name="Birren B."/>
            <person name="Nusbaum C."/>
            <person name="Kahn D."/>
            <person name="Robinson-Rechavi M."/>
            <person name="Laudet V."/>
            <person name="Schachter V."/>
            <person name="Quetier F."/>
            <person name="Saurin W."/>
            <person name="Scarpelli C."/>
            <person name="Wincker P."/>
            <person name="Lander E.S."/>
            <person name="Weissenbach J."/>
            <person name="Roest Crollius H."/>
        </authorList>
    </citation>
    <scope>NUCLEOTIDE SEQUENCE [LARGE SCALE GENOMIC DNA]</scope>
</reference>
<evidence type="ECO:0000256" key="2">
    <source>
        <dbReference type="SAM" id="MobiDB-lite"/>
    </source>
</evidence>
<dbReference type="OrthoDB" id="10049175at2759"/>
<dbReference type="PANTHER" id="PTHR15718:SF6">
    <property type="entry name" value="G PROTEIN-REGULATED INDUCER OF NEURITE OUTGROWTH 3"/>
    <property type="match status" value="1"/>
</dbReference>
<dbReference type="GO" id="GO:0031175">
    <property type="term" value="P:neuron projection development"/>
    <property type="evidence" value="ECO:0007669"/>
    <property type="project" value="TreeGrafter"/>
</dbReference>
<feature type="region of interest" description="Disordered" evidence="2">
    <location>
        <begin position="374"/>
        <end position="401"/>
    </location>
</feature>
<organism evidence="4">
    <name type="scientific">Tetraodon nigroviridis</name>
    <name type="common">Spotted green pufferfish</name>
    <name type="synonym">Chelonodon nigroviridis</name>
    <dbReference type="NCBI Taxonomy" id="99883"/>
    <lineage>
        <taxon>Eukaryota</taxon>
        <taxon>Metazoa</taxon>
        <taxon>Chordata</taxon>
        <taxon>Craniata</taxon>
        <taxon>Vertebrata</taxon>
        <taxon>Euteleostomi</taxon>
        <taxon>Actinopterygii</taxon>
        <taxon>Neopterygii</taxon>
        <taxon>Teleostei</taxon>
        <taxon>Neoteleostei</taxon>
        <taxon>Acanthomorphata</taxon>
        <taxon>Eupercaria</taxon>
        <taxon>Tetraodontiformes</taxon>
        <taxon>Tetradontoidea</taxon>
        <taxon>Tetraodontidae</taxon>
        <taxon>Tetraodon</taxon>
    </lineage>
</organism>
<feature type="region of interest" description="Disordered" evidence="2">
    <location>
        <begin position="447"/>
        <end position="471"/>
    </location>
</feature>
<sequence length="488" mass="53038">MGSNPKRTVTVQMVSQLPVVDTLGNKETNANWSKEPNSRLPQTRAHALRYPLRLDWLSGAVSEKPGRETKGELVTGGAQQMSVRGQSVGEAGGGPRDSNAHMKMLRLVDDEEICEPGVPSAVPASEVNEQGSVCRLSAAKEERALHVSPKGGNLNQPGGLRDTPVQPQNSSTPVNKDSAVSHMHREPDHIHSCPQETTITKQSVEHPEAPLGSRTSPLEGKGSEKGLTNKSSEPPETDLPPAVSSDKHQSASSQMDPSSPLPAKQNMAACGQVAADVSQLHVAAAKGQQHHCKQYREASTMTFPPSSTPVKQHHDMEVQAVANTCSKAVATSPSLMPFALSCRQSGGAASREEEQSMAVVFQAAHSVVEHQMYEAQADKHSTEPERKEDEDQQSGKERGKSVHDVVWDEQGMTWEVYGASVDPESLGFAIQSHLQCKIKEQERKLMAQTSLRKSVPGVDSPRHGRKSKRRQQNIFRSMLQNVRRPNCC</sequence>
<feature type="region of interest" description="Disordered" evidence="2">
    <location>
        <begin position="144"/>
        <end position="266"/>
    </location>
</feature>
<evidence type="ECO:0000313" key="4">
    <source>
        <dbReference type="EMBL" id="CAF96188.1"/>
    </source>
</evidence>
<dbReference type="AlphaFoldDB" id="Q4ST44"/>
<proteinExistence type="predicted"/>
<evidence type="ECO:0000256" key="1">
    <source>
        <dbReference type="ARBA" id="ARBA00002358"/>
    </source>
</evidence>
<comment type="function">
    <text evidence="1">May be involved in neurite outgrowth.</text>
</comment>
<dbReference type="InterPro" id="IPR026646">
    <property type="entry name" value="GPRIN2-like/GPRIN3"/>
</dbReference>
<feature type="compositionally biased region" description="Polar residues" evidence="2">
    <location>
        <begin position="165"/>
        <end position="175"/>
    </location>
</feature>
<dbReference type="InterPro" id="IPR032745">
    <property type="entry name" value="GRIN_C"/>
</dbReference>
<protein>
    <submittedName>
        <fullName evidence="4">(spotted green pufferfish) hypothetical protein</fullName>
    </submittedName>
</protein>
<feature type="domain" description="G protein-regulated inducer of neurite outgrowth C-terminal" evidence="3">
    <location>
        <begin position="374"/>
        <end position="488"/>
    </location>
</feature>
<comment type="caution">
    <text evidence="4">The sequence shown here is derived from an EMBL/GenBank/DDBJ whole genome shotgun (WGS) entry which is preliminary data.</text>
</comment>